<evidence type="ECO:0000313" key="2">
    <source>
        <dbReference type="EMBL" id="MBP2295338.1"/>
    </source>
</evidence>
<feature type="region of interest" description="Disordered" evidence="1">
    <location>
        <begin position="1"/>
        <end position="22"/>
    </location>
</feature>
<reference evidence="2 3" key="1">
    <citation type="submission" date="2021-03" db="EMBL/GenBank/DDBJ databases">
        <title>Genomic Encyclopedia of Type Strains, Phase III (KMG-III): the genomes of soil and plant-associated and newly described type strains.</title>
        <authorList>
            <person name="Whitman W."/>
        </authorList>
    </citation>
    <scope>NUCLEOTIDE SEQUENCE [LARGE SCALE GENOMIC DNA]</scope>
    <source>
        <strain evidence="2 3">IMMIB AFH-6</strain>
    </source>
</reference>
<dbReference type="EMBL" id="JAGINP010000021">
    <property type="protein sequence ID" value="MBP2295338.1"/>
    <property type="molecule type" value="Genomic_DNA"/>
</dbReference>
<keyword evidence="3" id="KW-1185">Reference proteome</keyword>
<accession>A0ABS4SRZ9</accession>
<comment type="caution">
    <text evidence="2">The sequence shown here is derived from an EMBL/GenBank/DDBJ whole genome shotgun (WGS) entry which is preliminary data.</text>
</comment>
<dbReference type="RefSeq" id="WP_209769793.1">
    <property type="nucleotide sequence ID" value="NZ_JAGINP010000021.1"/>
</dbReference>
<gene>
    <name evidence="2" type="ORF">J2851_005143</name>
</gene>
<proteinExistence type="predicted"/>
<sequence length="85" mass="9413">MIKATRSSITRRRASKPLRDWPADMTRTEGAWSNRPACPLLPRAVADHGFLRDRLHIVTGAQPLPIGLSDPAVDATLSLMLRRGK</sequence>
<protein>
    <submittedName>
        <fullName evidence="2">Uncharacterized protein</fullName>
    </submittedName>
</protein>
<evidence type="ECO:0000256" key="1">
    <source>
        <dbReference type="SAM" id="MobiDB-lite"/>
    </source>
</evidence>
<dbReference type="Proteomes" id="UP000781958">
    <property type="component" value="Unassembled WGS sequence"/>
</dbReference>
<organism evidence="2 3">
    <name type="scientific">Azospirillum rugosum</name>
    <dbReference type="NCBI Taxonomy" id="416170"/>
    <lineage>
        <taxon>Bacteria</taxon>
        <taxon>Pseudomonadati</taxon>
        <taxon>Pseudomonadota</taxon>
        <taxon>Alphaproteobacteria</taxon>
        <taxon>Rhodospirillales</taxon>
        <taxon>Azospirillaceae</taxon>
        <taxon>Azospirillum</taxon>
    </lineage>
</organism>
<name>A0ABS4SRZ9_9PROT</name>
<evidence type="ECO:0000313" key="3">
    <source>
        <dbReference type="Proteomes" id="UP000781958"/>
    </source>
</evidence>